<evidence type="ECO:0000256" key="1">
    <source>
        <dbReference type="SAM" id="MobiDB-lite"/>
    </source>
</evidence>
<accession>A0A160DYN4</accession>
<dbReference type="KEGG" id="dko:I596_3573"/>
<name>A0A160DYN4_9GAMM</name>
<feature type="compositionally biased region" description="Low complexity" evidence="1">
    <location>
        <begin position="33"/>
        <end position="50"/>
    </location>
</feature>
<protein>
    <submittedName>
        <fullName evidence="2">Uncharacterized protein</fullName>
    </submittedName>
</protein>
<reference evidence="2 3" key="1">
    <citation type="submission" date="2016-04" db="EMBL/GenBank/DDBJ databases">
        <title>Complete genome sequence of Dokdonella koreensis DS-123T.</title>
        <authorList>
            <person name="Kim J.F."/>
            <person name="Lee H."/>
            <person name="Kwak M.-J."/>
        </authorList>
    </citation>
    <scope>NUCLEOTIDE SEQUENCE [LARGE SCALE GENOMIC DNA]</scope>
    <source>
        <strain evidence="2 3">DS-123</strain>
    </source>
</reference>
<evidence type="ECO:0000313" key="3">
    <source>
        <dbReference type="Proteomes" id="UP000076830"/>
    </source>
</evidence>
<dbReference type="EMBL" id="CP015249">
    <property type="protein sequence ID" value="ANB19561.1"/>
    <property type="molecule type" value="Genomic_DNA"/>
</dbReference>
<proteinExistence type="predicted"/>
<dbReference type="STRING" id="1300342.I596_3573"/>
<evidence type="ECO:0000313" key="2">
    <source>
        <dbReference type="EMBL" id="ANB19561.1"/>
    </source>
</evidence>
<dbReference type="Proteomes" id="UP000076830">
    <property type="component" value="Chromosome"/>
</dbReference>
<sequence length="93" mass="10196">MSEGARSWRSGRPGLRSSTVRTTRTRPPPSDPDLPCSRAPARPPSLSLRPCPRPSPLLPARSRRRRPHPRLHRAKRPAAWCCTGSKPTSTAAG</sequence>
<gene>
    <name evidence="2" type="ORF">I596_3573</name>
</gene>
<dbReference type="AlphaFoldDB" id="A0A160DYN4"/>
<keyword evidence="3" id="KW-1185">Reference proteome</keyword>
<organism evidence="2 3">
    <name type="scientific">Dokdonella koreensis DS-123</name>
    <dbReference type="NCBI Taxonomy" id="1300342"/>
    <lineage>
        <taxon>Bacteria</taxon>
        <taxon>Pseudomonadati</taxon>
        <taxon>Pseudomonadota</taxon>
        <taxon>Gammaproteobacteria</taxon>
        <taxon>Lysobacterales</taxon>
        <taxon>Rhodanobacteraceae</taxon>
        <taxon>Dokdonella</taxon>
    </lineage>
</organism>
<feature type="compositionally biased region" description="Basic residues" evidence="1">
    <location>
        <begin position="61"/>
        <end position="76"/>
    </location>
</feature>
<feature type="region of interest" description="Disordered" evidence="1">
    <location>
        <begin position="1"/>
        <end position="93"/>
    </location>
</feature>